<keyword evidence="2" id="KW-0804">Transcription</keyword>
<dbReference type="PROSITE" id="PS52050">
    <property type="entry name" value="WYL"/>
    <property type="match status" value="1"/>
</dbReference>
<keyword evidence="5" id="KW-1185">Reference proteome</keyword>
<keyword evidence="1" id="KW-0805">Transcription regulation</keyword>
<organism evidence="4 5">
    <name type="scientific">Ferrimonas lipolytica</name>
    <dbReference type="NCBI Taxonomy" id="2724191"/>
    <lineage>
        <taxon>Bacteria</taxon>
        <taxon>Pseudomonadati</taxon>
        <taxon>Pseudomonadota</taxon>
        <taxon>Gammaproteobacteria</taxon>
        <taxon>Alteromonadales</taxon>
        <taxon>Ferrimonadaceae</taxon>
        <taxon>Ferrimonas</taxon>
    </lineage>
</organism>
<evidence type="ECO:0000256" key="1">
    <source>
        <dbReference type="ARBA" id="ARBA00023015"/>
    </source>
</evidence>
<name>A0A6H1UF35_9GAMM</name>
<dbReference type="Pfam" id="PF13280">
    <property type="entry name" value="WYL"/>
    <property type="match status" value="1"/>
</dbReference>
<dbReference type="EMBL" id="CP051180">
    <property type="protein sequence ID" value="QIZ77717.1"/>
    <property type="molecule type" value="Genomic_DNA"/>
</dbReference>
<accession>A0A6H1UF35</accession>
<evidence type="ECO:0000313" key="5">
    <source>
        <dbReference type="Proteomes" id="UP000501602"/>
    </source>
</evidence>
<sequence>MSKIPPNIRIAQLAKMLLDGQCLEKHALAAQFNVDEKTIRRDFAALAVLGTTKTSAGTVMTNPLHKQVAQLADLGGLSEYQRLRRLALERVELDKHSETVRQRQLEKHRAFVDSITDVAKPKAAQTLEQDKRFIALFDAIERRQTLSFSYRRSDGQKKHYEGVQPYFIRRYESAYYVVCFHQEIIKPFRLEGLERLVVGACFPLVPEVLSRIQARDTIYFGKTTPAKIWVANDAIHYFERKQLLPNQQSGFVTFRGGYIIDCAYSAEVEILPIIKHWLPRIKVLAPKALRDALMDDLQRYLAEPQLEPAASWSPKEKAVS</sequence>
<dbReference type="InterPro" id="IPR051534">
    <property type="entry name" value="CBASS_pafABC_assoc_protein"/>
</dbReference>
<evidence type="ECO:0000259" key="3">
    <source>
        <dbReference type="SMART" id="SM00420"/>
    </source>
</evidence>
<gene>
    <name evidence="4" type="ORF">HER31_12905</name>
</gene>
<dbReference type="PANTHER" id="PTHR34580">
    <property type="match status" value="1"/>
</dbReference>
<protein>
    <submittedName>
        <fullName evidence="4">WYL domain-containing transcriptional regulator</fullName>
    </submittedName>
</protein>
<dbReference type="InterPro" id="IPR026881">
    <property type="entry name" value="WYL_dom"/>
</dbReference>
<feature type="domain" description="HTH deoR-type" evidence="3">
    <location>
        <begin position="9"/>
        <end position="60"/>
    </location>
</feature>
<evidence type="ECO:0000313" key="4">
    <source>
        <dbReference type="EMBL" id="QIZ77717.1"/>
    </source>
</evidence>
<dbReference type="InterPro" id="IPR001034">
    <property type="entry name" value="DeoR_HTH"/>
</dbReference>
<dbReference type="SMART" id="SM00420">
    <property type="entry name" value="HTH_DEOR"/>
    <property type="match status" value="1"/>
</dbReference>
<proteinExistence type="predicted"/>
<dbReference type="Proteomes" id="UP000501602">
    <property type="component" value="Chromosome"/>
</dbReference>
<dbReference type="KEGG" id="fes:HER31_12905"/>
<dbReference type="AlphaFoldDB" id="A0A6H1UF35"/>
<evidence type="ECO:0000256" key="2">
    <source>
        <dbReference type="ARBA" id="ARBA00023163"/>
    </source>
</evidence>
<dbReference type="PANTHER" id="PTHR34580:SF1">
    <property type="entry name" value="PROTEIN PAFC"/>
    <property type="match status" value="1"/>
</dbReference>
<dbReference type="RefSeq" id="WP_168660976.1">
    <property type="nucleotide sequence ID" value="NZ_CP051180.1"/>
</dbReference>
<dbReference type="Pfam" id="PF08220">
    <property type="entry name" value="HTH_DeoR"/>
    <property type="match status" value="1"/>
</dbReference>
<dbReference type="GO" id="GO:0003700">
    <property type="term" value="F:DNA-binding transcription factor activity"/>
    <property type="evidence" value="ECO:0007669"/>
    <property type="project" value="InterPro"/>
</dbReference>
<reference evidence="4 5" key="1">
    <citation type="submission" date="2020-04" db="EMBL/GenBank/DDBJ databases">
        <title>Ferrimonas sp. S7 isolated from sea water.</title>
        <authorList>
            <person name="Bae S.S."/>
            <person name="Baek K."/>
        </authorList>
    </citation>
    <scope>NUCLEOTIDE SEQUENCE [LARGE SCALE GENOMIC DNA]</scope>
    <source>
        <strain evidence="4 5">S7</strain>
    </source>
</reference>